<reference evidence="1" key="2">
    <citation type="journal article" date="2015" name="Fish Shellfish Immunol.">
        <title>Early steps in the European eel (Anguilla anguilla)-Vibrio vulnificus interaction in the gills: Role of the RtxA13 toxin.</title>
        <authorList>
            <person name="Callol A."/>
            <person name="Pajuelo D."/>
            <person name="Ebbesson L."/>
            <person name="Teles M."/>
            <person name="MacKenzie S."/>
            <person name="Amaro C."/>
        </authorList>
    </citation>
    <scope>NUCLEOTIDE SEQUENCE</scope>
</reference>
<accession>A0A0E9R5N7</accession>
<reference evidence="1" key="1">
    <citation type="submission" date="2014-11" db="EMBL/GenBank/DDBJ databases">
        <authorList>
            <person name="Amaro Gonzalez C."/>
        </authorList>
    </citation>
    <scope>NUCLEOTIDE SEQUENCE</scope>
</reference>
<proteinExistence type="predicted"/>
<evidence type="ECO:0000313" key="1">
    <source>
        <dbReference type="EMBL" id="JAH23760.1"/>
    </source>
</evidence>
<sequence>MKNKTFYNRGF</sequence>
<organism evidence="1">
    <name type="scientific">Anguilla anguilla</name>
    <name type="common">European freshwater eel</name>
    <name type="synonym">Muraena anguilla</name>
    <dbReference type="NCBI Taxonomy" id="7936"/>
    <lineage>
        <taxon>Eukaryota</taxon>
        <taxon>Metazoa</taxon>
        <taxon>Chordata</taxon>
        <taxon>Craniata</taxon>
        <taxon>Vertebrata</taxon>
        <taxon>Euteleostomi</taxon>
        <taxon>Actinopterygii</taxon>
        <taxon>Neopterygii</taxon>
        <taxon>Teleostei</taxon>
        <taxon>Anguilliformes</taxon>
        <taxon>Anguillidae</taxon>
        <taxon>Anguilla</taxon>
    </lineage>
</organism>
<name>A0A0E9R5N7_ANGAN</name>
<protein>
    <submittedName>
        <fullName evidence="1">Uncharacterized protein</fullName>
    </submittedName>
</protein>
<dbReference type="EMBL" id="GBXM01084817">
    <property type="protein sequence ID" value="JAH23760.1"/>
    <property type="molecule type" value="Transcribed_RNA"/>
</dbReference>